<name>A0ABD5ZJT7_9EURY</name>
<dbReference type="AlphaFoldDB" id="A0ABD5ZJT7"/>
<keyword evidence="2" id="KW-1185">Reference proteome</keyword>
<dbReference type="Pfam" id="PF11848">
    <property type="entry name" value="DUF3368"/>
    <property type="match status" value="1"/>
</dbReference>
<dbReference type="Proteomes" id="UP001596481">
    <property type="component" value="Unassembled WGS sequence"/>
</dbReference>
<sequence length="162" mass="17758">MLVIDTSAFVSLAVGDVLDPVLSEFSVVTTEIVLDELEQTAEYDDRHGRGASAVLDSVGRFDVVEVDSDSFVTSRIDAGEASCVAAVRETDAVFLVTDDFRALPELRQLVDAEVALSPIVLRALVKRDVLTEAEAKTAFETMAEGRDWLGVPLYRYARQLFE</sequence>
<dbReference type="InterPro" id="IPR021799">
    <property type="entry name" value="PIN-like_prokaryotic"/>
</dbReference>
<comment type="caution">
    <text evidence="1">The sequence shown here is derived from an EMBL/GenBank/DDBJ whole genome shotgun (WGS) entry which is preliminary data.</text>
</comment>
<gene>
    <name evidence="1" type="ORF">ACFQJC_18110</name>
</gene>
<evidence type="ECO:0000313" key="1">
    <source>
        <dbReference type="EMBL" id="MFC7205430.1"/>
    </source>
</evidence>
<dbReference type="Gene3D" id="3.40.50.1010">
    <property type="entry name" value="5'-nuclease"/>
    <property type="match status" value="1"/>
</dbReference>
<protein>
    <recommendedName>
        <fullName evidence="3">PIN domain-containing protein</fullName>
    </recommendedName>
</protein>
<reference evidence="1 2" key="1">
    <citation type="journal article" date="2019" name="Int. J. Syst. Evol. Microbiol.">
        <title>The Global Catalogue of Microorganisms (GCM) 10K type strain sequencing project: providing services to taxonomists for standard genome sequencing and annotation.</title>
        <authorList>
            <consortium name="The Broad Institute Genomics Platform"/>
            <consortium name="The Broad Institute Genome Sequencing Center for Infectious Disease"/>
            <person name="Wu L."/>
            <person name="Ma J."/>
        </authorList>
    </citation>
    <scope>NUCLEOTIDE SEQUENCE [LARGE SCALE GENOMIC DNA]</scope>
    <source>
        <strain evidence="1 2">DSM 29988</strain>
    </source>
</reference>
<proteinExistence type="predicted"/>
<dbReference type="EMBL" id="JBHTAA010000015">
    <property type="protein sequence ID" value="MFC7205430.1"/>
    <property type="molecule type" value="Genomic_DNA"/>
</dbReference>
<accession>A0ABD5ZJT7</accession>
<dbReference type="SUPFAM" id="SSF88723">
    <property type="entry name" value="PIN domain-like"/>
    <property type="match status" value="1"/>
</dbReference>
<organism evidence="1 2">
    <name type="scientific">Haloferax namakaokahaiae</name>
    <dbReference type="NCBI Taxonomy" id="1748331"/>
    <lineage>
        <taxon>Archaea</taxon>
        <taxon>Methanobacteriati</taxon>
        <taxon>Methanobacteriota</taxon>
        <taxon>Stenosarchaea group</taxon>
        <taxon>Halobacteria</taxon>
        <taxon>Halobacteriales</taxon>
        <taxon>Haloferacaceae</taxon>
        <taxon>Haloferax</taxon>
    </lineage>
</organism>
<dbReference type="InterPro" id="IPR029060">
    <property type="entry name" value="PIN-like_dom_sf"/>
</dbReference>
<evidence type="ECO:0000313" key="2">
    <source>
        <dbReference type="Proteomes" id="UP001596481"/>
    </source>
</evidence>
<dbReference type="RefSeq" id="WP_390226114.1">
    <property type="nucleotide sequence ID" value="NZ_JBHTAA010000015.1"/>
</dbReference>
<evidence type="ECO:0008006" key="3">
    <source>
        <dbReference type="Google" id="ProtNLM"/>
    </source>
</evidence>